<dbReference type="AlphaFoldDB" id="M1ZQE1"/>
<organism evidence="1 2">
    <name type="scientific">Clostridium botulinum CFSAN001627</name>
    <dbReference type="NCBI Taxonomy" id="1232189"/>
    <lineage>
        <taxon>Bacteria</taxon>
        <taxon>Bacillati</taxon>
        <taxon>Bacillota</taxon>
        <taxon>Clostridia</taxon>
        <taxon>Eubacteriales</taxon>
        <taxon>Clostridiaceae</taxon>
        <taxon>Clostridium</taxon>
    </lineage>
</organism>
<sequence length="223" mass="25913">MMPSSHNEFLTFAIVGSYYEAKECTYEKEIEVDKRIEDGIDYGTKIECQYKKRRKIKVIKTIDGERLNLNLYKVLASYHGLSKINKYSNFILSSIYNFYVWDNKLNFVINIEKKEKIDAKYFSELIYYISDILTIENDAKVYTKANVNSPGDVISTIGNYASNWAQYLQSHWYYILIVWGAISGVKIGPITLNSIPETIIKISEHIRSKKGVELDNELKEIEL</sequence>
<protein>
    <submittedName>
        <fullName evidence="1">Uncharacterized protein</fullName>
    </submittedName>
</protein>
<reference evidence="1 2" key="1">
    <citation type="submission" date="2012-10" db="EMBL/GenBank/DDBJ databases">
        <authorList>
            <person name="Strain E.A."/>
            <person name="Brown E."/>
            <person name="Allard M.W."/>
            <person name="Gonzalez-Escalona N."/>
            <person name="Timme R."/>
        </authorList>
    </citation>
    <scope>NUCLEOTIDE SEQUENCE [LARGE SCALE GENOMIC DNA]</scope>
    <source>
        <strain evidence="1 2">CFSAN001627</strain>
    </source>
</reference>
<dbReference type="EMBL" id="AMXI01000852">
    <property type="protein sequence ID" value="EKN41271.1"/>
    <property type="molecule type" value="Genomic_DNA"/>
</dbReference>
<proteinExistence type="predicted"/>
<dbReference type="Proteomes" id="UP000011944">
    <property type="component" value="Unassembled WGS sequence"/>
</dbReference>
<evidence type="ECO:0000313" key="1">
    <source>
        <dbReference type="EMBL" id="EKN41271.1"/>
    </source>
</evidence>
<comment type="caution">
    <text evidence="1">The sequence shown here is derived from an EMBL/GenBank/DDBJ whole genome shotgun (WGS) entry which is preliminary data.</text>
</comment>
<feature type="non-terminal residue" evidence="1">
    <location>
        <position position="223"/>
    </location>
</feature>
<reference evidence="1 2" key="2">
    <citation type="submission" date="2013-03" db="EMBL/GenBank/DDBJ databases">
        <title>Diversity in Clostridium botulinum.</title>
        <authorList>
            <person name="Timme R.E."/>
            <person name="Allard M."/>
            <person name="Luo Y."/>
            <person name="Strain E."/>
            <person name="Gonzalez-Escalona N."/>
            <person name="Brown E."/>
        </authorList>
    </citation>
    <scope>NUCLEOTIDE SEQUENCE [LARGE SCALE GENOMIC DNA]</scope>
    <source>
        <strain evidence="1 2">CFSAN001627</strain>
    </source>
</reference>
<name>M1ZQE1_CLOBO</name>
<accession>M1ZQE1</accession>
<evidence type="ECO:0000313" key="2">
    <source>
        <dbReference type="Proteomes" id="UP000011944"/>
    </source>
</evidence>
<gene>
    <name evidence="1" type="ORF">CFSAN001627_14298</name>
</gene>